<dbReference type="Pfam" id="PF13774">
    <property type="entry name" value="Longin"/>
    <property type="match status" value="1"/>
</dbReference>
<proteinExistence type="inferred from homology"/>
<dbReference type="InterPro" id="IPR051097">
    <property type="entry name" value="Synaptobrevin-like_transport"/>
</dbReference>
<dbReference type="AlphaFoldDB" id="A0AAQ3SA59"/>
<reference evidence="5 6" key="1">
    <citation type="journal article" date="2023" name="Life. Sci Alliance">
        <title>Evolutionary insights into 3D genome organization and epigenetic landscape of Vigna mungo.</title>
        <authorList>
            <person name="Junaid A."/>
            <person name="Singh B."/>
            <person name="Bhatia S."/>
        </authorList>
    </citation>
    <scope>NUCLEOTIDE SEQUENCE [LARGE SCALE GENOMIC DNA]</scope>
    <source>
        <strain evidence="5">Urdbean</strain>
    </source>
</reference>
<keyword evidence="2" id="KW-0472">Membrane</keyword>
<evidence type="ECO:0000256" key="3">
    <source>
        <dbReference type="ARBA" id="ARBA00046280"/>
    </source>
</evidence>
<name>A0AAQ3SA59_VIGMU</name>
<dbReference type="SMART" id="SM01270">
    <property type="entry name" value="Longin"/>
    <property type="match status" value="1"/>
</dbReference>
<dbReference type="InterPro" id="IPR010908">
    <property type="entry name" value="Longin_dom"/>
</dbReference>
<dbReference type="SUPFAM" id="SSF64356">
    <property type="entry name" value="SNARE-like"/>
    <property type="match status" value="1"/>
</dbReference>
<dbReference type="CDD" id="cd15843">
    <property type="entry name" value="R-SNARE"/>
    <property type="match status" value="1"/>
</dbReference>
<evidence type="ECO:0000313" key="5">
    <source>
        <dbReference type="EMBL" id="WVZ24909.1"/>
    </source>
</evidence>
<evidence type="ECO:0000256" key="1">
    <source>
        <dbReference type="ARBA" id="ARBA00008025"/>
    </source>
</evidence>
<protein>
    <recommendedName>
        <fullName evidence="4">Longin domain-containing protein</fullName>
    </recommendedName>
</protein>
<organism evidence="5 6">
    <name type="scientific">Vigna mungo</name>
    <name type="common">Black gram</name>
    <name type="synonym">Phaseolus mungo</name>
    <dbReference type="NCBI Taxonomy" id="3915"/>
    <lineage>
        <taxon>Eukaryota</taxon>
        <taxon>Viridiplantae</taxon>
        <taxon>Streptophyta</taxon>
        <taxon>Embryophyta</taxon>
        <taxon>Tracheophyta</taxon>
        <taxon>Spermatophyta</taxon>
        <taxon>Magnoliopsida</taxon>
        <taxon>eudicotyledons</taxon>
        <taxon>Gunneridae</taxon>
        <taxon>Pentapetalae</taxon>
        <taxon>rosids</taxon>
        <taxon>fabids</taxon>
        <taxon>Fabales</taxon>
        <taxon>Fabaceae</taxon>
        <taxon>Papilionoideae</taxon>
        <taxon>50 kb inversion clade</taxon>
        <taxon>NPAAA clade</taxon>
        <taxon>indigoferoid/millettioid clade</taxon>
        <taxon>Phaseoleae</taxon>
        <taxon>Vigna</taxon>
    </lineage>
</organism>
<comment type="subcellular location">
    <subcellularLocation>
        <location evidence="3">Endomembrane system</location>
        <topology evidence="3">Single-pass type IV membrane protein</topology>
    </subcellularLocation>
</comment>
<evidence type="ECO:0000313" key="6">
    <source>
        <dbReference type="Proteomes" id="UP001374535"/>
    </source>
</evidence>
<dbReference type="Gene3D" id="3.30.450.50">
    <property type="entry name" value="Longin domain"/>
    <property type="match status" value="1"/>
</dbReference>
<accession>A0AAQ3SA59</accession>
<feature type="domain" description="Longin" evidence="4">
    <location>
        <begin position="14"/>
        <end position="118"/>
    </location>
</feature>
<dbReference type="PANTHER" id="PTHR21136:SF216">
    <property type="entry name" value="LONGIN-LIKE DOMAIN-CONTAINING PROTEIN-RELATED"/>
    <property type="match status" value="1"/>
</dbReference>
<dbReference type="EMBL" id="CP144700">
    <property type="protein sequence ID" value="WVZ24909.1"/>
    <property type="molecule type" value="Genomic_DNA"/>
</dbReference>
<gene>
    <name evidence="5" type="ORF">V8G54_003453</name>
</gene>
<dbReference type="CDD" id="cd14824">
    <property type="entry name" value="Longin"/>
    <property type="match status" value="1"/>
</dbReference>
<dbReference type="FunFam" id="3.30.450.50:FF:000002">
    <property type="entry name" value="Vesicle-associated membrane protein 722"/>
    <property type="match status" value="1"/>
</dbReference>
<dbReference type="SUPFAM" id="SSF58038">
    <property type="entry name" value="SNARE fusion complex"/>
    <property type="match status" value="1"/>
</dbReference>
<comment type="similarity">
    <text evidence="1">Belongs to the synaptobrevin family.</text>
</comment>
<sequence>MGHNQNQRSLIYAFVSRGTVILAEYTEFSGNFNTIAFQCLQKLPASNNKFTYNCDGHTFNYLVDNGFTYCVVADESIGRQVPVAFLERVKDDFIAKYGGGKAATAAANSLNKEFGSKLKEHMQYCVEHPEEISKLAKVKAQVSEVKGVMMENIEKFRSWLLHTTVQDRYELFLVLDRGEKIELLVDKTENLHNQKNVAAKHEDKADCVGNFDSPDPHNSPVCLPWVQLFKISTESFDLVVIIYEENMWNEWMT</sequence>
<dbReference type="GO" id="GO:0012505">
    <property type="term" value="C:endomembrane system"/>
    <property type="evidence" value="ECO:0007669"/>
    <property type="project" value="UniProtKB-SubCell"/>
</dbReference>
<dbReference type="Proteomes" id="UP001374535">
    <property type="component" value="Chromosome 1"/>
</dbReference>
<dbReference type="InterPro" id="IPR011012">
    <property type="entry name" value="Longin-like_dom_sf"/>
</dbReference>
<dbReference type="PROSITE" id="PS50859">
    <property type="entry name" value="LONGIN"/>
    <property type="match status" value="1"/>
</dbReference>
<dbReference type="PANTHER" id="PTHR21136">
    <property type="entry name" value="SNARE PROTEINS"/>
    <property type="match status" value="1"/>
</dbReference>
<dbReference type="Gene3D" id="1.20.5.110">
    <property type="match status" value="1"/>
</dbReference>
<evidence type="ECO:0000256" key="2">
    <source>
        <dbReference type="ARBA" id="ARBA00023136"/>
    </source>
</evidence>
<evidence type="ECO:0000259" key="4">
    <source>
        <dbReference type="PROSITE" id="PS50859"/>
    </source>
</evidence>
<keyword evidence="6" id="KW-1185">Reference proteome</keyword>